<organism evidence="4 5">
    <name type="scientific">Agromyces indicus</name>
    <dbReference type="NCBI Taxonomy" id="758919"/>
    <lineage>
        <taxon>Bacteria</taxon>
        <taxon>Bacillati</taxon>
        <taxon>Actinomycetota</taxon>
        <taxon>Actinomycetes</taxon>
        <taxon>Micrococcales</taxon>
        <taxon>Microbacteriaceae</taxon>
        <taxon>Agromyces</taxon>
    </lineage>
</organism>
<dbReference type="InterPro" id="IPR036291">
    <property type="entry name" value="NAD(P)-bd_dom_sf"/>
</dbReference>
<keyword evidence="5" id="KW-1185">Reference proteome</keyword>
<dbReference type="RefSeq" id="WP_310521831.1">
    <property type="nucleotide sequence ID" value="NZ_BAABBS010000002.1"/>
</dbReference>
<dbReference type="Pfam" id="PF02826">
    <property type="entry name" value="2-Hacid_dh_C"/>
    <property type="match status" value="1"/>
</dbReference>
<gene>
    <name evidence="4" type="ORF">RH861_16090</name>
</gene>
<keyword evidence="1" id="KW-0560">Oxidoreductase</keyword>
<evidence type="ECO:0000256" key="1">
    <source>
        <dbReference type="ARBA" id="ARBA00023002"/>
    </source>
</evidence>
<accession>A0ABU1FPE6</accession>
<dbReference type="InterPro" id="IPR029753">
    <property type="entry name" value="D-isomer_DH_CS"/>
</dbReference>
<keyword evidence="2" id="KW-0520">NAD</keyword>
<proteinExistence type="predicted"/>
<dbReference type="InterPro" id="IPR050223">
    <property type="entry name" value="D-isomer_2-hydroxyacid_DH"/>
</dbReference>
<dbReference type="InterPro" id="IPR006140">
    <property type="entry name" value="D-isomer_DH_NAD-bd"/>
</dbReference>
<dbReference type="EMBL" id="JAVKGS010000006">
    <property type="protein sequence ID" value="MDR5693593.1"/>
    <property type="molecule type" value="Genomic_DNA"/>
</dbReference>
<dbReference type="CDD" id="cd12159">
    <property type="entry name" value="2-Hacid_dh_2"/>
    <property type="match status" value="1"/>
</dbReference>
<dbReference type="PANTHER" id="PTHR10996">
    <property type="entry name" value="2-HYDROXYACID DEHYDROGENASE-RELATED"/>
    <property type="match status" value="1"/>
</dbReference>
<dbReference type="PROSITE" id="PS00671">
    <property type="entry name" value="D_2_HYDROXYACID_DH_3"/>
    <property type="match status" value="1"/>
</dbReference>
<feature type="domain" description="D-isomer specific 2-hydroxyacid dehydrogenase NAD-binding" evidence="3">
    <location>
        <begin position="106"/>
        <end position="276"/>
    </location>
</feature>
<evidence type="ECO:0000313" key="5">
    <source>
        <dbReference type="Proteomes" id="UP001260072"/>
    </source>
</evidence>
<evidence type="ECO:0000313" key="4">
    <source>
        <dbReference type="EMBL" id="MDR5693593.1"/>
    </source>
</evidence>
<protein>
    <submittedName>
        <fullName evidence="4">D-isomer specific 2-hydroxyacid dehydrogenase family protein</fullName>
    </submittedName>
</protein>
<evidence type="ECO:0000256" key="2">
    <source>
        <dbReference type="ARBA" id="ARBA00023027"/>
    </source>
</evidence>
<comment type="caution">
    <text evidence="4">The sequence shown here is derived from an EMBL/GenBank/DDBJ whole genome shotgun (WGS) entry which is preliminary data.</text>
</comment>
<sequence>MTSAPAGGPIAIVADTEPRFAAAVRSAGGEVAPVSEATRGLVWTHPAGEAELEQLLQRHPAISWVQLPWAGVDAFAGLLRRHSGDGRTWTSAKGSYAQPVAEHALMLALAVLRELPRRIRAGEWAHDELGRTLHGARVVMVGGGGITAELLRLLEPFGVHATVVRRTDAAVPGAARTVTTARLLDVLAEADVVVVTAALTEETRGLFGREAFAAMPRGAVLVNVARGAIVDTGELVAALGSGRLGGAGLDVTDPEPLPAGHALWTAPNCIVTPHVADTDDMTVPLFAERIAANTRAFLGDGAFVGVVDLEAGY</sequence>
<dbReference type="SUPFAM" id="SSF51735">
    <property type="entry name" value="NAD(P)-binding Rossmann-fold domains"/>
    <property type="match status" value="1"/>
</dbReference>
<name>A0ABU1FPE6_9MICO</name>
<dbReference type="Proteomes" id="UP001260072">
    <property type="component" value="Unassembled WGS sequence"/>
</dbReference>
<dbReference type="Gene3D" id="3.40.50.720">
    <property type="entry name" value="NAD(P)-binding Rossmann-like Domain"/>
    <property type="match status" value="2"/>
</dbReference>
<dbReference type="PANTHER" id="PTHR10996:SF178">
    <property type="entry name" value="2-HYDROXYACID DEHYDROGENASE YGL185C-RELATED"/>
    <property type="match status" value="1"/>
</dbReference>
<reference evidence="5" key="1">
    <citation type="submission" date="2023-07" db="EMBL/GenBank/DDBJ databases">
        <title>Description of three actinobacteria isolated from air of manufacturing shop in a pharmaceutical factory.</title>
        <authorList>
            <person name="Zhang D.-F."/>
        </authorList>
    </citation>
    <scope>NUCLEOTIDE SEQUENCE [LARGE SCALE GENOMIC DNA]</scope>
    <source>
        <strain evidence="5">CCTCC AB 2011122</strain>
    </source>
</reference>
<evidence type="ECO:0000259" key="3">
    <source>
        <dbReference type="Pfam" id="PF02826"/>
    </source>
</evidence>